<comment type="caution">
    <text evidence="3">The sequence shown here is derived from an EMBL/GenBank/DDBJ whole genome shotgun (WGS) entry which is preliminary data.</text>
</comment>
<evidence type="ECO:0000313" key="4">
    <source>
        <dbReference type="Proteomes" id="UP001151760"/>
    </source>
</evidence>
<organism evidence="3 4">
    <name type="scientific">Tanacetum coccineum</name>
    <dbReference type="NCBI Taxonomy" id="301880"/>
    <lineage>
        <taxon>Eukaryota</taxon>
        <taxon>Viridiplantae</taxon>
        <taxon>Streptophyta</taxon>
        <taxon>Embryophyta</taxon>
        <taxon>Tracheophyta</taxon>
        <taxon>Spermatophyta</taxon>
        <taxon>Magnoliopsida</taxon>
        <taxon>eudicotyledons</taxon>
        <taxon>Gunneridae</taxon>
        <taxon>Pentapetalae</taxon>
        <taxon>asterids</taxon>
        <taxon>campanulids</taxon>
        <taxon>Asterales</taxon>
        <taxon>Asteraceae</taxon>
        <taxon>Asteroideae</taxon>
        <taxon>Anthemideae</taxon>
        <taxon>Anthemidinae</taxon>
        <taxon>Tanacetum</taxon>
    </lineage>
</organism>
<feature type="compositionally biased region" description="Basic and acidic residues" evidence="2">
    <location>
        <begin position="245"/>
        <end position="255"/>
    </location>
</feature>
<proteinExistence type="predicted"/>
<dbReference type="Proteomes" id="UP001151760">
    <property type="component" value="Unassembled WGS sequence"/>
</dbReference>
<dbReference type="EMBL" id="BQNB010019251">
    <property type="protein sequence ID" value="GJT83307.1"/>
    <property type="molecule type" value="Genomic_DNA"/>
</dbReference>
<evidence type="ECO:0000313" key="3">
    <source>
        <dbReference type="EMBL" id="GJT83307.1"/>
    </source>
</evidence>
<gene>
    <name evidence="3" type="ORF">Tco_1057649</name>
</gene>
<protein>
    <submittedName>
        <fullName evidence="3">Uncharacterized protein</fullName>
    </submittedName>
</protein>
<name>A0ABQ5H7T7_9ASTR</name>
<reference evidence="3" key="1">
    <citation type="journal article" date="2022" name="Int. J. Mol. Sci.">
        <title>Draft Genome of Tanacetum Coccineum: Genomic Comparison of Closely Related Tanacetum-Family Plants.</title>
        <authorList>
            <person name="Yamashiro T."/>
            <person name="Shiraishi A."/>
            <person name="Nakayama K."/>
            <person name="Satake H."/>
        </authorList>
    </citation>
    <scope>NUCLEOTIDE SEQUENCE</scope>
</reference>
<keyword evidence="4" id="KW-1185">Reference proteome</keyword>
<feature type="region of interest" description="Disordered" evidence="2">
    <location>
        <begin position="231"/>
        <end position="255"/>
    </location>
</feature>
<accession>A0ABQ5H7T7</accession>
<reference evidence="3" key="2">
    <citation type="submission" date="2022-01" db="EMBL/GenBank/DDBJ databases">
        <authorList>
            <person name="Yamashiro T."/>
            <person name="Shiraishi A."/>
            <person name="Satake H."/>
            <person name="Nakayama K."/>
        </authorList>
    </citation>
    <scope>NUCLEOTIDE SEQUENCE</scope>
</reference>
<evidence type="ECO:0000256" key="2">
    <source>
        <dbReference type="SAM" id="MobiDB-lite"/>
    </source>
</evidence>
<keyword evidence="1" id="KW-0175">Coiled coil</keyword>
<feature type="non-terminal residue" evidence="3">
    <location>
        <position position="1"/>
    </location>
</feature>
<feature type="coiled-coil region" evidence="1">
    <location>
        <begin position="93"/>
        <end position="139"/>
    </location>
</feature>
<sequence>DGVRCCEVVDHLNSLRDCMMVVKEIVNRLLEEVEQDIDDEGEVDEEGEGGKCQLEDVGRRVKDTEKEANSKFSFPLAVVPYHQAVPNILEGPAAEEEEQERLAREKAEEIEDANISWDNVQAMIEADRLLDERLQAREQEELTDEEKARMFVELLEKRKKHFAALRAQEKRNKPPTKAQKKSTMSTYLKRMAGYKQSQLKNKSFAEIQKLFDKAMTRVNMFVDMDTELVKERSKKAEAEMAQESSSKRAGEKLEQ</sequence>
<evidence type="ECO:0000256" key="1">
    <source>
        <dbReference type="SAM" id="Coils"/>
    </source>
</evidence>